<dbReference type="AlphaFoldDB" id="A0A0N4W9D9"/>
<dbReference type="EMBL" id="UZAF01016564">
    <property type="protein sequence ID" value="VDO30319.1"/>
    <property type="molecule type" value="Genomic_DNA"/>
</dbReference>
<evidence type="ECO:0000313" key="1">
    <source>
        <dbReference type="EMBL" id="VDO30319.1"/>
    </source>
</evidence>
<keyword evidence="2" id="KW-1185">Reference proteome</keyword>
<name>A0A0N4W9D9_HAEPC</name>
<reference evidence="1 2" key="2">
    <citation type="submission" date="2018-11" db="EMBL/GenBank/DDBJ databases">
        <authorList>
            <consortium name="Pathogen Informatics"/>
        </authorList>
    </citation>
    <scope>NUCLEOTIDE SEQUENCE [LARGE SCALE GENOMIC DNA]</scope>
    <source>
        <strain evidence="1 2">MHpl1</strain>
    </source>
</reference>
<gene>
    <name evidence="1" type="ORF">HPLM_LOCUS6893</name>
</gene>
<proteinExistence type="predicted"/>
<protein>
    <submittedName>
        <fullName evidence="3">Transposase</fullName>
    </submittedName>
</protein>
<evidence type="ECO:0000313" key="2">
    <source>
        <dbReference type="Proteomes" id="UP000268014"/>
    </source>
</evidence>
<evidence type="ECO:0000313" key="3">
    <source>
        <dbReference type="WBParaSite" id="HPLM_0000690101-mRNA-1"/>
    </source>
</evidence>
<organism evidence="3">
    <name type="scientific">Haemonchus placei</name>
    <name type="common">Barber's pole worm</name>
    <dbReference type="NCBI Taxonomy" id="6290"/>
    <lineage>
        <taxon>Eukaryota</taxon>
        <taxon>Metazoa</taxon>
        <taxon>Ecdysozoa</taxon>
        <taxon>Nematoda</taxon>
        <taxon>Chromadorea</taxon>
        <taxon>Rhabditida</taxon>
        <taxon>Rhabditina</taxon>
        <taxon>Rhabditomorpha</taxon>
        <taxon>Strongyloidea</taxon>
        <taxon>Trichostrongylidae</taxon>
        <taxon>Haemonchus</taxon>
    </lineage>
</organism>
<dbReference type="Proteomes" id="UP000268014">
    <property type="component" value="Unassembled WGS sequence"/>
</dbReference>
<dbReference type="WBParaSite" id="HPLM_0000690101-mRNA-1">
    <property type="protein sequence ID" value="HPLM_0000690101-mRNA-1"/>
    <property type="gene ID" value="HPLM_0000690101"/>
</dbReference>
<sequence>MLKAQTSFAVPAQLSRLGHHDGESRLYGDYRCFANTAKDTIRLGSDALHPHMNQHMNVNLDLGELGWVASRRLDIRQTVSVSDSMESRCSSSIS</sequence>
<reference evidence="3" key="1">
    <citation type="submission" date="2017-02" db="UniProtKB">
        <authorList>
            <consortium name="WormBaseParasite"/>
        </authorList>
    </citation>
    <scope>IDENTIFICATION</scope>
</reference>
<accession>A0A0N4W9D9</accession>